<dbReference type="Pfam" id="PF00182">
    <property type="entry name" value="Glyco_hydro_19"/>
    <property type="match status" value="1"/>
</dbReference>
<dbReference type="Pfam" id="PF14200">
    <property type="entry name" value="RicinB_lectin_2"/>
    <property type="match status" value="1"/>
</dbReference>
<dbReference type="InterPro" id="IPR035992">
    <property type="entry name" value="Ricin_B-like_lectins"/>
</dbReference>
<dbReference type="SUPFAM" id="SSF50370">
    <property type="entry name" value="Ricin B-like lectins"/>
    <property type="match status" value="1"/>
</dbReference>
<organism evidence="4 5">
    <name type="scientific">Paenibacillus athensensis</name>
    <dbReference type="NCBI Taxonomy" id="1967502"/>
    <lineage>
        <taxon>Bacteria</taxon>
        <taxon>Bacillati</taxon>
        <taxon>Bacillota</taxon>
        <taxon>Bacilli</taxon>
        <taxon>Bacillales</taxon>
        <taxon>Paenibacillaceae</taxon>
        <taxon>Paenibacillus</taxon>
    </lineage>
</organism>
<dbReference type="AlphaFoldDB" id="A0A4Y8Q0D7"/>
<feature type="domain" description="Ricin B lectin" evidence="3">
    <location>
        <begin position="27"/>
        <end position="164"/>
    </location>
</feature>
<sequence>MRVYAVTTGLNLNWLSFSSQSGSIVSGGTYKLINPNSGKALDVAGGGTADGTNVQIWTDNGSAAQQWQTNRNSDGTYTLINAGSGKALDVAAAGTADGSNVQIYTSNGTGAQKWSINSNGDGTYLLLNQNAGKALDVVSAGTADGTNVQIWGNTATTARKWQLVQVSVTSPPSGFIVSEAQFNQMFPSRNSFYTYSGLLAALGAYPGFTTTGSTTIQKQEAAAFLANVAHETGSLQYIVELNTANYPYYCASSSQYPCASGKQYYGRGPLQLSWNYNYGAAGAALGLPLLSNPDLVAQDSSVAWKTALWFWNTQTGAGTMTAHNAMVNSAGFGETIRTINGALECNGSNQAQMQARINYYNSFTSILGVSAGTHLACYP</sequence>
<dbReference type="SUPFAM" id="SSF53955">
    <property type="entry name" value="Lysozyme-like"/>
    <property type="match status" value="1"/>
</dbReference>
<dbReference type="OrthoDB" id="6018988at2"/>
<dbReference type="Gene3D" id="3.30.20.10">
    <property type="entry name" value="Endochitinase, domain 2"/>
    <property type="match status" value="1"/>
</dbReference>
<accession>A0A4Y8Q0D7</accession>
<dbReference type="GO" id="GO:0006032">
    <property type="term" value="P:chitin catabolic process"/>
    <property type="evidence" value="ECO:0007669"/>
    <property type="project" value="InterPro"/>
</dbReference>
<reference evidence="4 5" key="1">
    <citation type="submission" date="2017-03" db="EMBL/GenBank/DDBJ databases">
        <title>Isolation of Levoglucosan Utilizing Bacteria.</title>
        <authorList>
            <person name="Arya A.S."/>
        </authorList>
    </citation>
    <scope>NUCLEOTIDE SEQUENCE [LARGE SCALE GENOMIC DNA]</scope>
    <source>
        <strain evidence="4 5">MEC069</strain>
    </source>
</reference>
<evidence type="ECO:0000313" key="5">
    <source>
        <dbReference type="Proteomes" id="UP000298246"/>
    </source>
</evidence>
<dbReference type="Gene3D" id="2.80.10.50">
    <property type="match status" value="3"/>
</dbReference>
<protein>
    <submittedName>
        <fullName evidence="4">Chitinase</fullName>
    </submittedName>
</protein>
<keyword evidence="1" id="KW-0611">Plant defense</keyword>
<dbReference type="InterPro" id="IPR000726">
    <property type="entry name" value="Glyco_hydro_19_cat"/>
</dbReference>
<dbReference type="GO" id="GO:0004568">
    <property type="term" value="F:chitinase activity"/>
    <property type="evidence" value="ECO:0007669"/>
    <property type="project" value="InterPro"/>
</dbReference>
<evidence type="ECO:0000256" key="2">
    <source>
        <dbReference type="ARBA" id="ARBA00023157"/>
    </source>
</evidence>
<dbReference type="SMART" id="SM00458">
    <property type="entry name" value="RICIN"/>
    <property type="match status" value="1"/>
</dbReference>
<dbReference type="CDD" id="cd00161">
    <property type="entry name" value="beta-trefoil_Ricin-like"/>
    <property type="match status" value="1"/>
</dbReference>
<dbReference type="GO" id="GO:0016998">
    <property type="term" value="P:cell wall macromolecule catabolic process"/>
    <property type="evidence" value="ECO:0007669"/>
    <property type="project" value="InterPro"/>
</dbReference>
<dbReference type="FunFam" id="3.30.20.10:FF:000001">
    <property type="entry name" value="Endochitinase (Chitinase)"/>
    <property type="match status" value="1"/>
</dbReference>
<dbReference type="Gene3D" id="1.10.530.10">
    <property type="match status" value="1"/>
</dbReference>
<dbReference type="PANTHER" id="PTHR22595:SF79">
    <property type="entry name" value="CHITINASE 12"/>
    <property type="match status" value="1"/>
</dbReference>
<gene>
    <name evidence="4" type="ORF">B5M42_13280</name>
</gene>
<keyword evidence="2" id="KW-1015">Disulfide bond</keyword>
<dbReference type="InterPro" id="IPR023346">
    <property type="entry name" value="Lysozyme-like_dom_sf"/>
</dbReference>
<proteinExistence type="predicted"/>
<evidence type="ECO:0000259" key="3">
    <source>
        <dbReference type="SMART" id="SM00458"/>
    </source>
</evidence>
<name>A0A4Y8Q0D7_9BACL</name>
<dbReference type="InterPro" id="IPR000772">
    <property type="entry name" value="Ricin_B_lectin"/>
</dbReference>
<dbReference type="CDD" id="cd00325">
    <property type="entry name" value="chitinase_GH19"/>
    <property type="match status" value="1"/>
</dbReference>
<keyword evidence="5" id="KW-1185">Reference proteome</keyword>
<dbReference type="Proteomes" id="UP000298246">
    <property type="component" value="Unassembled WGS sequence"/>
</dbReference>
<dbReference type="EMBL" id="MYFO01000015">
    <property type="protein sequence ID" value="TFE87137.1"/>
    <property type="molecule type" value="Genomic_DNA"/>
</dbReference>
<evidence type="ECO:0000313" key="4">
    <source>
        <dbReference type="EMBL" id="TFE87137.1"/>
    </source>
</evidence>
<comment type="caution">
    <text evidence="4">The sequence shown here is derived from an EMBL/GenBank/DDBJ whole genome shotgun (WGS) entry which is preliminary data.</text>
</comment>
<dbReference type="GO" id="GO:0006952">
    <property type="term" value="P:defense response"/>
    <property type="evidence" value="ECO:0007669"/>
    <property type="project" value="UniProtKB-KW"/>
</dbReference>
<dbReference type="PROSITE" id="PS50231">
    <property type="entry name" value="RICIN_B_LECTIN"/>
    <property type="match status" value="1"/>
</dbReference>
<dbReference type="PANTHER" id="PTHR22595">
    <property type="entry name" value="CHITINASE-RELATED"/>
    <property type="match status" value="1"/>
</dbReference>
<evidence type="ECO:0000256" key="1">
    <source>
        <dbReference type="ARBA" id="ARBA00022821"/>
    </source>
</evidence>